<name>A0A550I0B3_9FLAO</name>
<reference evidence="1 2" key="1">
    <citation type="submission" date="2019-06" db="EMBL/GenBank/DDBJ databases">
        <title>Gramella sabulilitoris sp. nov., isolated from a marine sand.</title>
        <authorList>
            <person name="Yoon J.-H."/>
        </authorList>
    </citation>
    <scope>NUCLEOTIDE SEQUENCE [LARGE SCALE GENOMIC DNA]</scope>
    <source>
        <strain evidence="1 2">HSMS-1</strain>
    </source>
</reference>
<dbReference type="InterPro" id="IPR019882">
    <property type="entry name" value="CHP03643"/>
</dbReference>
<gene>
    <name evidence="1" type="ORF">FGM01_13120</name>
</gene>
<protein>
    <submittedName>
        <fullName evidence="1">TIGR03643 family protein</fullName>
    </submittedName>
</protein>
<dbReference type="RefSeq" id="WP_143411620.1">
    <property type="nucleotide sequence ID" value="NZ_VHSF01000003.1"/>
</dbReference>
<evidence type="ECO:0000313" key="1">
    <source>
        <dbReference type="EMBL" id="TRO64426.1"/>
    </source>
</evidence>
<dbReference type="Pfam" id="PF10985">
    <property type="entry name" value="DUF2805"/>
    <property type="match status" value="1"/>
</dbReference>
<proteinExistence type="predicted"/>
<dbReference type="NCBIfam" id="TIGR03643">
    <property type="entry name" value="TIGR03643 family protein"/>
    <property type="match status" value="1"/>
</dbReference>
<accession>A0A550I0B3</accession>
<dbReference type="Proteomes" id="UP000315131">
    <property type="component" value="Unassembled WGS sequence"/>
</dbReference>
<sequence length="98" mass="12137">MKIAEEYEFDERQIDRIISMAWEDRTTFEAIEYQFGLTEKQVITFMREQMHPRNWRKWRARVQGRPTKHEKLRNDSVKRFKSKAQRQITGNRISKKKY</sequence>
<evidence type="ECO:0000313" key="2">
    <source>
        <dbReference type="Proteomes" id="UP000315131"/>
    </source>
</evidence>
<organism evidence="1 2">
    <name type="scientific">Christiangramia sabulilitoris</name>
    <dbReference type="NCBI Taxonomy" id="2583991"/>
    <lineage>
        <taxon>Bacteria</taxon>
        <taxon>Pseudomonadati</taxon>
        <taxon>Bacteroidota</taxon>
        <taxon>Flavobacteriia</taxon>
        <taxon>Flavobacteriales</taxon>
        <taxon>Flavobacteriaceae</taxon>
        <taxon>Christiangramia</taxon>
    </lineage>
</organism>
<dbReference type="OrthoDB" id="289296at2"/>
<dbReference type="AlphaFoldDB" id="A0A550I0B3"/>
<dbReference type="EMBL" id="VHSF01000003">
    <property type="protein sequence ID" value="TRO64426.1"/>
    <property type="molecule type" value="Genomic_DNA"/>
</dbReference>
<comment type="caution">
    <text evidence="1">The sequence shown here is derived from an EMBL/GenBank/DDBJ whole genome shotgun (WGS) entry which is preliminary data.</text>
</comment>
<keyword evidence="2" id="KW-1185">Reference proteome</keyword>